<keyword evidence="1" id="KW-0732">Signal</keyword>
<gene>
    <name evidence="2" type="ORF">TrST_g9699</name>
</gene>
<dbReference type="AlphaFoldDB" id="A0A9W6ZLU5"/>
<dbReference type="EMBL" id="BRXY01000043">
    <property type="protein sequence ID" value="GMH56969.1"/>
    <property type="molecule type" value="Genomic_DNA"/>
</dbReference>
<sequence>MVTALCILLALVAFASAQEVLVRVSVSADGVDQVMTLFRGESPLQAAARFVQEAGLGVAVDPTGNATPMTVQLAEVLLQRLNQKQQEDAQRQQQQAQAPLASFPVVRDDGVEATFEHYEGQDMALEAQAFCQGNIAQMELGACVGQIVNGAQQVMQQRQREEQAQRQAQRKIVMETEININGQMMALSVAEGENSNIASDYFCRSLDLDQPNYAICLSSVVPIVEQRIKDFMAAQQQRANEPPLFEIPIQIGDKVMPLAFSLSENPSSTTRRFCDAQWSYIETVLKSNDGEGPTKDLCVNTLFSTVSGMLDELLQSSEGQALVDSQKLFTISVELTPEKGQSDVGPRLLNLNVFPNQTPEVAVTEFLRTTGIGEEAKPALIEMVTNRLARA</sequence>
<evidence type="ECO:0000313" key="2">
    <source>
        <dbReference type="EMBL" id="GMH56969.1"/>
    </source>
</evidence>
<dbReference type="Proteomes" id="UP001165085">
    <property type="component" value="Unassembled WGS sequence"/>
</dbReference>
<proteinExistence type="predicted"/>
<feature type="signal peptide" evidence="1">
    <location>
        <begin position="1"/>
        <end position="17"/>
    </location>
</feature>
<evidence type="ECO:0000256" key="1">
    <source>
        <dbReference type="SAM" id="SignalP"/>
    </source>
</evidence>
<feature type="chain" id="PRO_5040780897" evidence="1">
    <location>
        <begin position="18"/>
        <end position="391"/>
    </location>
</feature>
<protein>
    <submittedName>
        <fullName evidence="2">Uncharacterized protein</fullName>
    </submittedName>
</protein>
<dbReference type="OrthoDB" id="191194at2759"/>
<evidence type="ECO:0000313" key="3">
    <source>
        <dbReference type="Proteomes" id="UP001165085"/>
    </source>
</evidence>
<accession>A0A9W6ZLU5</accession>
<name>A0A9W6ZLU5_9STRA</name>
<reference evidence="3" key="1">
    <citation type="journal article" date="2023" name="Commun. Biol.">
        <title>Genome analysis of Parmales, the sister group of diatoms, reveals the evolutionary specialization of diatoms from phago-mixotrophs to photoautotrophs.</title>
        <authorList>
            <person name="Ban H."/>
            <person name="Sato S."/>
            <person name="Yoshikawa S."/>
            <person name="Yamada K."/>
            <person name="Nakamura Y."/>
            <person name="Ichinomiya M."/>
            <person name="Sato N."/>
            <person name="Blanc-Mathieu R."/>
            <person name="Endo H."/>
            <person name="Kuwata A."/>
            <person name="Ogata H."/>
        </authorList>
    </citation>
    <scope>NUCLEOTIDE SEQUENCE [LARGE SCALE GENOMIC DNA]</scope>
    <source>
        <strain evidence="3">NIES 3701</strain>
    </source>
</reference>
<comment type="caution">
    <text evidence="2">The sequence shown here is derived from an EMBL/GenBank/DDBJ whole genome shotgun (WGS) entry which is preliminary data.</text>
</comment>
<organism evidence="2 3">
    <name type="scientific">Triparma strigata</name>
    <dbReference type="NCBI Taxonomy" id="1606541"/>
    <lineage>
        <taxon>Eukaryota</taxon>
        <taxon>Sar</taxon>
        <taxon>Stramenopiles</taxon>
        <taxon>Ochrophyta</taxon>
        <taxon>Bolidophyceae</taxon>
        <taxon>Parmales</taxon>
        <taxon>Triparmaceae</taxon>
        <taxon>Triparma</taxon>
    </lineage>
</organism>
<keyword evidence="3" id="KW-1185">Reference proteome</keyword>